<dbReference type="OMA" id="FYETHID"/>
<dbReference type="InterPro" id="IPR012677">
    <property type="entry name" value="Nucleotide-bd_a/b_plait_sf"/>
</dbReference>
<gene>
    <name evidence="3" type="primary">RBM43</name>
</gene>
<protein>
    <submittedName>
        <fullName evidence="3">RNA binding motif protein 43</fullName>
    </submittedName>
</protein>
<organism evidence="3 4">
    <name type="scientific">Taeniopygia guttata</name>
    <name type="common">Zebra finch</name>
    <name type="synonym">Poephila guttata</name>
    <dbReference type="NCBI Taxonomy" id="59729"/>
    <lineage>
        <taxon>Eukaryota</taxon>
        <taxon>Metazoa</taxon>
        <taxon>Chordata</taxon>
        <taxon>Craniata</taxon>
        <taxon>Vertebrata</taxon>
        <taxon>Euteleostomi</taxon>
        <taxon>Archelosauria</taxon>
        <taxon>Archosauria</taxon>
        <taxon>Dinosauria</taxon>
        <taxon>Saurischia</taxon>
        <taxon>Theropoda</taxon>
        <taxon>Coelurosauria</taxon>
        <taxon>Aves</taxon>
        <taxon>Neognathae</taxon>
        <taxon>Neoaves</taxon>
        <taxon>Telluraves</taxon>
        <taxon>Australaves</taxon>
        <taxon>Passeriformes</taxon>
        <taxon>Passeroidea</taxon>
        <taxon>Estrildidae</taxon>
        <taxon>Estrildinae</taxon>
        <taxon>Taeniopygia</taxon>
    </lineage>
</organism>
<dbReference type="GeneTree" id="ENSGT00530000063686"/>
<dbReference type="Pfam" id="PF23085">
    <property type="entry name" value="RRM_PARP14_3"/>
    <property type="match status" value="1"/>
</dbReference>
<dbReference type="Ensembl" id="ENSTGUT00000012491.2">
    <property type="protein sequence ID" value="ENSTGUP00000012354.2"/>
    <property type="gene ID" value="ENSTGUG00000011995.2"/>
</dbReference>
<dbReference type="GO" id="GO:0003723">
    <property type="term" value="F:RNA binding"/>
    <property type="evidence" value="ECO:0007669"/>
    <property type="project" value="UniProtKB-UniRule"/>
</dbReference>
<dbReference type="HOGENOM" id="CLU_067477_0_0_1"/>
<name>H0ZP25_TAEGU</name>
<evidence type="ECO:0000256" key="1">
    <source>
        <dbReference type="PROSITE-ProRule" id="PRU00176"/>
    </source>
</evidence>
<dbReference type="InterPro" id="IPR035979">
    <property type="entry name" value="RBD_domain_sf"/>
</dbReference>
<evidence type="ECO:0000313" key="4">
    <source>
        <dbReference type="Proteomes" id="UP000007754"/>
    </source>
</evidence>
<keyword evidence="1" id="KW-0694">RNA-binding</keyword>
<dbReference type="InParanoid" id="H0ZP25"/>
<evidence type="ECO:0000259" key="2">
    <source>
        <dbReference type="PROSITE" id="PS50102"/>
    </source>
</evidence>
<evidence type="ECO:0000313" key="3">
    <source>
        <dbReference type="Ensembl" id="ENSTGUP00000012354.2"/>
    </source>
</evidence>
<dbReference type="PANTHER" id="PTHR15225">
    <property type="entry name" value="INTERFERON-INDUCED PROTEIN 35/NMI N-MYC/STAT INTERACTING PROTEIN"/>
    <property type="match status" value="1"/>
</dbReference>
<dbReference type="SUPFAM" id="SSF54928">
    <property type="entry name" value="RNA-binding domain, RBD"/>
    <property type="match status" value="1"/>
</dbReference>
<keyword evidence="4" id="KW-1185">Reference proteome</keyword>
<dbReference type="STRING" id="59729.ENSTGUP00000012354"/>
<reference evidence="3" key="2">
    <citation type="submission" date="2025-08" db="UniProtKB">
        <authorList>
            <consortium name="Ensembl"/>
        </authorList>
    </citation>
    <scope>IDENTIFICATION</scope>
</reference>
<dbReference type="Proteomes" id="UP000007754">
    <property type="component" value="Chromosome 7"/>
</dbReference>
<dbReference type="Gene3D" id="3.30.70.330">
    <property type="match status" value="1"/>
</dbReference>
<sequence>MAAGRAGGGTRTVVIGGVPVGLLQDDLLADILTIHFQRSYNHGGDVRQVTFPTRCPGVAFVTFEDPEVVERVLKKDQHLLQDQRLPRPFPLTVTRYCHNAFLWVSCTLSLAVFRDHLSLEDLLEEMQKQNPGLSFGALQPDGQIVVQGSFPELRVLREFLVLKAKSLPEEPQREGKPQQRARRKLQELRGVAEMRNSTRDAQREKQVLVLDTDIYHYVMCFPPRALQGNDVVISGVTDGDITTVSIESAASKAGVLQGLKAKKTIENYSVELQKMLRKERICLKEHGRAEKQRYKQLCRKLKPQYPKVLIIPCDTHIDLVGPSADVFGFTEEVKRHSRDPWEESWDTWQSKTHLKCA</sequence>
<feature type="domain" description="RRM" evidence="2">
    <location>
        <begin position="11"/>
        <end position="96"/>
    </location>
</feature>
<proteinExistence type="predicted"/>
<reference evidence="3 4" key="1">
    <citation type="journal article" date="2010" name="Nature">
        <title>The genome of a songbird.</title>
        <authorList>
            <person name="Warren W.C."/>
            <person name="Clayton D.F."/>
            <person name="Ellegren H."/>
            <person name="Arnold A.P."/>
            <person name="Hillier L.W."/>
            <person name="Kunstner A."/>
            <person name="Searle S."/>
            <person name="White S."/>
            <person name="Vilella A.J."/>
            <person name="Fairley S."/>
            <person name="Heger A."/>
            <person name="Kong L."/>
            <person name="Ponting C.P."/>
            <person name="Jarvis E.D."/>
            <person name="Mello C.V."/>
            <person name="Minx P."/>
            <person name="Lovell P."/>
            <person name="Velho T.A."/>
            <person name="Ferris M."/>
            <person name="Balakrishnan C.N."/>
            <person name="Sinha S."/>
            <person name="Blatti C."/>
            <person name="London S.E."/>
            <person name="Li Y."/>
            <person name="Lin Y.C."/>
            <person name="George J."/>
            <person name="Sweedler J."/>
            <person name="Southey B."/>
            <person name="Gunaratne P."/>
            <person name="Watson M."/>
            <person name="Nam K."/>
            <person name="Backstrom N."/>
            <person name="Smeds L."/>
            <person name="Nabholz B."/>
            <person name="Itoh Y."/>
            <person name="Whitney O."/>
            <person name="Pfenning A.R."/>
            <person name="Howard J."/>
            <person name="Volker M."/>
            <person name="Skinner B.M."/>
            <person name="Griffin D.K."/>
            <person name="Ye L."/>
            <person name="McLaren W.M."/>
            <person name="Flicek P."/>
            <person name="Quesada V."/>
            <person name="Velasco G."/>
            <person name="Lopez-Otin C."/>
            <person name="Puente X.S."/>
            <person name="Olender T."/>
            <person name="Lancet D."/>
            <person name="Smit A.F."/>
            <person name="Hubley R."/>
            <person name="Konkel M.K."/>
            <person name="Walker J.A."/>
            <person name="Batzer M.A."/>
            <person name="Gu W."/>
            <person name="Pollock D.D."/>
            <person name="Chen L."/>
            <person name="Cheng Z."/>
            <person name="Eichler E.E."/>
            <person name="Stapley J."/>
            <person name="Slate J."/>
            <person name="Ekblom R."/>
            <person name="Birkhead T."/>
            <person name="Burke T."/>
            <person name="Burt D."/>
            <person name="Scharff C."/>
            <person name="Adam I."/>
            <person name="Richard H."/>
            <person name="Sultan M."/>
            <person name="Soldatov A."/>
            <person name="Lehrach H."/>
            <person name="Edwards S.V."/>
            <person name="Yang S.P."/>
            <person name="Li X."/>
            <person name="Graves T."/>
            <person name="Fulton L."/>
            <person name="Nelson J."/>
            <person name="Chinwalla A."/>
            <person name="Hou S."/>
            <person name="Mardis E.R."/>
            <person name="Wilson R.K."/>
        </authorList>
    </citation>
    <scope>NUCLEOTIDE SEQUENCE [LARGE SCALE GENOMIC DNA]</scope>
</reference>
<accession>H0ZP25</accession>
<dbReference type="InterPro" id="IPR000504">
    <property type="entry name" value="RRM_dom"/>
</dbReference>
<reference evidence="3" key="3">
    <citation type="submission" date="2025-09" db="UniProtKB">
        <authorList>
            <consortium name="Ensembl"/>
        </authorList>
    </citation>
    <scope>IDENTIFICATION</scope>
</reference>
<dbReference type="PROSITE" id="PS50102">
    <property type="entry name" value="RRM"/>
    <property type="match status" value="1"/>
</dbReference>
<dbReference type="AlphaFoldDB" id="H0ZP25"/>
<dbReference type="PANTHER" id="PTHR15225:SF8">
    <property type="entry name" value="RNA-BINDING PROTEIN 43"/>
    <property type="match status" value="1"/>
</dbReference>